<feature type="region of interest" description="Disordered" evidence="1">
    <location>
        <begin position="64"/>
        <end position="131"/>
    </location>
</feature>
<organism evidence="2 3">
    <name type="scientific">Pleurodeles waltl</name>
    <name type="common">Iberian ribbed newt</name>
    <dbReference type="NCBI Taxonomy" id="8319"/>
    <lineage>
        <taxon>Eukaryota</taxon>
        <taxon>Metazoa</taxon>
        <taxon>Chordata</taxon>
        <taxon>Craniata</taxon>
        <taxon>Vertebrata</taxon>
        <taxon>Euteleostomi</taxon>
        <taxon>Amphibia</taxon>
        <taxon>Batrachia</taxon>
        <taxon>Caudata</taxon>
        <taxon>Salamandroidea</taxon>
        <taxon>Salamandridae</taxon>
        <taxon>Pleurodelinae</taxon>
        <taxon>Pleurodeles</taxon>
    </lineage>
</organism>
<gene>
    <name evidence="2" type="ORF">NDU88_002349</name>
</gene>
<accession>A0AAV7SE26</accession>
<evidence type="ECO:0000256" key="1">
    <source>
        <dbReference type="SAM" id="MobiDB-lite"/>
    </source>
</evidence>
<dbReference type="Proteomes" id="UP001066276">
    <property type="component" value="Chromosome 4_2"/>
</dbReference>
<evidence type="ECO:0000313" key="3">
    <source>
        <dbReference type="Proteomes" id="UP001066276"/>
    </source>
</evidence>
<reference evidence="2" key="1">
    <citation type="journal article" date="2022" name="bioRxiv">
        <title>Sequencing and chromosome-scale assembly of the giantPleurodeles waltlgenome.</title>
        <authorList>
            <person name="Brown T."/>
            <person name="Elewa A."/>
            <person name="Iarovenko S."/>
            <person name="Subramanian E."/>
            <person name="Araus A.J."/>
            <person name="Petzold A."/>
            <person name="Susuki M."/>
            <person name="Suzuki K.-i.T."/>
            <person name="Hayashi T."/>
            <person name="Toyoda A."/>
            <person name="Oliveira C."/>
            <person name="Osipova E."/>
            <person name="Leigh N.D."/>
            <person name="Simon A."/>
            <person name="Yun M.H."/>
        </authorList>
    </citation>
    <scope>NUCLEOTIDE SEQUENCE</scope>
    <source>
        <strain evidence="2">20211129_DDA</strain>
        <tissue evidence="2">Liver</tissue>
    </source>
</reference>
<evidence type="ECO:0000313" key="2">
    <source>
        <dbReference type="EMBL" id="KAJ1161869.1"/>
    </source>
</evidence>
<dbReference type="AlphaFoldDB" id="A0AAV7SE26"/>
<name>A0AAV7SE26_PLEWA</name>
<proteinExistence type="predicted"/>
<keyword evidence="3" id="KW-1185">Reference proteome</keyword>
<comment type="caution">
    <text evidence="2">The sequence shown here is derived from an EMBL/GenBank/DDBJ whole genome shotgun (WGS) entry which is preliminary data.</text>
</comment>
<protein>
    <submittedName>
        <fullName evidence="2">Uncharacterized protein</fullName>
    </submittedName>
</protein>
<sequence>MSESGAQDPYWRQRLRSGRCCCLLRGWRTAVPLGRRLRPRLSWALPDDAGRLRHCSAVTRHCPEGPHLDFPQRLRSPRPGARSLPISPEGTLTLQHRVRRGARPHPPLRVTAACGPRAAELPTGLGPTSPY</sequence>
<dbReference type="EMBL" id="JANPWB010000008">
    <property type="protein sequence ID" value="KAJ1161869.1"/>
    <property type="molecule type" value="Genomic_DNA"/>
</dbReference>